<evidence type="ECO:0000256" key="3">
    <source>
        <dbReference type="ARBA" id="ARBA00022741"/>
    </source>
</evidence>
<evidence type="ECO:0000256" key="8">
    <source>
        <dbReference type="SAM" id="MobiDB-lite"/>
    </source>
</evidence>
<keyword evidence="4" id="KW-1133">Transmembrane helix</keyword>
<feature type="compositionally biased region" description="Gly residues" evidence="8">
    <location>
        <begin position="860"/>
        <end position="880"/>
    </location>
</feature>
<feature type="region of interest" description="Disordered" evidence="8">
    <location>
        <begin position="1094"/>
        <end position="1150"/>
    </location>
</feature>
<feature type="compositionally biased region" description="Polar residues" evidence="8">
    <location>
        <begin position="1044"/>
        <end position="1056"/>
    </location>
</feature>
<evidence type="ECO:0000313" key="10">
    <source>
        <dbReference type="EMBL" id="GLC61605.1"/>
    </source>
</evidence>
<evidence type="ECO:0000256" key="2">
    <source>
        <dbReference type="ARBA" id="ARBA00022692"/>
    </source>
</evidence>
<evidence type="ECO:0000256" key="6">
    <source>
        <dbReference type="ARBA" id="ARBA00023239"/>
    </source>
</evidence>
<evidence type="ECO:0000256" key="5">
    <source>
        <dbReference type="ARBA" id="ARBA00023136"/>
    </source>
</evidence>
<dbReference type="Pfam" id="PF00211">
    <property type="entry name" value="Guanylate_cyc"/>
    <property type="match status" value="1"/>
</dbReference>
<feature type="region of interest" description="Disordered" evidence="8">
    <location>
        <begin position="643"/>
        <end position="687"/>
    </location>
</feature>
<dbReference type="GO" id="GO:0007168">
    <property type="term" value="P:receptor guanylyl cyclase signaling pathway"/>
    <property type="evidence" value="ECO:0007669"/>
    <property type="project" value="TreeGrafter"/>
</dbReference>
<keyword evidence="5" id="KW-0472">Membrane</keyword>
<dbReference type="FunFam" id="3.30.70.1230:FF:000057">
    <property type="entry name" value="Guanylate cyclase"/>
    <property type="match status" value="1"/>
</dbReference>
<feature type="compositionally biased region" description="Low complexity" evidence="8">
    <location>
        <begin position="955"/>
        <end position="964"/>
    </location>
</feature>
<feature type="region of interest" description="Disordered" evidence="8">
    <location>
        <begin position="1331"/>
        <end position="1350"/>
    </location>
</feature>
<feature type="compositionally biased region" description="Low complexity" evidence="8">
    <location>
        <begin position="220"/>
        <end position="235"/>
    </location>
</feature>
<feature type="compositionally biased region" description="Polar residues" evidence="8">
    <location>
        <begin position="523"/>
        <end position="551"/>
    </location>
</feature>
<dbReference type="Gene3D" id="3.30.70.1230">
    <property type="entry name" value="Nucleotide cyclase"/>
    <property type="match status" value="1"/>
</dbReference>
<evidence type="ECO:0000256" key="1">
    <source>
        <dbReference type="ARBA" id="ARBA00004370"/>
    </source>
</evidence>
<feature type="region of interest" description="Disordered" evidence="8">
    <location>
        <begin position="99"/>
        <end position="141"/>
    </location>
</feature>
<dbReference type="InterPro" id="IPR001054">
    <property type="entry name" value="A/G_cyclase"/>
</dbReference>
<feature type="compositionally biased region" description="Acidic residues" evidence="8">
    <location>
        <begin position="665"/>
        <end position="674"/>
    </location>
</feature>
<evidence type="ECO:0000256" key="4">
    <source>
        <dbReference type="ARBA" id="ARBA00022989"/>
    </source>
</evidence>
<feature type="compositionally biased region" description="Basic and acidic residues" evidence="8">
    <location>
        <begin position="1334"/>
        <end position="1345"/>
    </location>
</feature>
<feature type="region of interest" description="Disordered" evidence="8">
    <location>
        <begin position="23"/>
        <end position="43"/>
    </location>
</feature>
<feature type="compositionally biased region" description="Low complexity" evidence="8">
    <location>
        <begin position="1694"/>
        <end position="1709"/>
    </location>
</feature>
<sequence length="2044" mass="205990">MWRLGPCFGRGRNRRARIYRSHTKDQQIEGAEDGGGNYGALQKGGHTTSVVSLSQNTEEQDYKRDALILAATPACFTVVSLDDRQALRQNLTSRRWMGDRVRKRPAPPLEGAVEQSGPPVLKRRASHSRQGGAEAASCGPVAASDAEGEDLLALIFKHEPEALVGMLQELVNEGDVWKGVVRVPPFIELSPSDAGAPSGDDGGVCISSCSDIAAITQPQSAGGTADGAAAAAASPQLPPTPLPLTSAIEYIKSPSGSLGSLQQQQQQQHPMSRIRKLFQRFSRGSSAAREFASLESAGWSGAPAERTEGGAEGAAADAGGVGGFVRMRFDTEQGAEGSSVQQRLSHQQQQQNQIQNQVANVGTSNHLAPTGAAPSNHRDSKVMRLSDMMMSMLLEGDGEESGAAAGAASELQLPPMRAPSVTRRTSLLVRAGSSAHSANLEGSTGCGFAAGRVHGAAAAAKASSQPLVGGHGGKAAAAVAAAGGCGAVAQQRLERGSLPRRRSSGYMVVGGGGGGSPALHGSDSFSRPTTNTMTSRSTPSATNPNVGSAATSGGVAPAGADGGGASGAVAVAAPPPPPQLRDANPLSTSTLTLSLVRRACMSNVNMEGEAAALASQTESAFGSFTGSNRSRRGRLRRVVSCYDSNSRGSGAGAPNASHEDSQVGADDEVADDDVVGPPLPARPGSSVGTGLLSSLGVGETAHYINASARLLTFAAHLKSAPMATQMLAGVAPLLGGGSIAAAAAASSGGGSGGGGGSAANATVGGGVPAAAAAADSDGGLHSTRAMRTASMPCMEAMMAGARGAAIRGSAAMSVAAPASPPVSMLARYGSAPSAWPRSSVGRFLTSSMPHDAGGTDPRAGSGGSPSSTGGGVDPRVGGGADTSDVVHSGARQEDSMSSFLLLPGSSAGKILGTCSSVAQPCGSSANTLRLEPWYRPAGHPDHPGQRGFGSSTLPQSSTQGSVSVSLSNPANVSIAAAAAGTAAAAAATAAATASAGGRLSGFSARYATQSHNHHGPHVQPNNNNNNFNNLANGQTNNLNNSNNQMLYGTGTWSNAPPSHLRPPSALQPPSALFPGGCAPTAHGHVYTHMESWGSAAGQPSMHQQPISLQPPSPLPQQPPSHSPLPSQQHHHHHYQQQQQLHPGMLSHPPMQMPLQARLQAAAERHPPFAARVVRSPSSRLAGGSAAGAAAASVAGRGSCVSWGEMSGEESEYGNNSSRGGGGGRRYILGDGALLQGAAIDPVAAGAAADAAATAAAAAAAAAGRHRGGASGVGFSAAADHGRASRGDGAPTALGAAADGQLGPASTAVAAAAAAVSSVPVVRGGGVPVPVELQEADRSSEGGAPRRHDRGRMADGVIGMLRQALASQDRGAVSRRNSADECWHEIWATRASDPVTGKPVVVLVQHDVTAKVIAERHLALVMETEHRLLEQLFPRHILAYITEDFVAKVVAAAAGSASAYATVDAQWRPTVRDCKALATWHPQVTLLFADIKGFTPMCKEVEPPAVMAMLNDLYSRYDQMLDEYGVFKVETIGDCYFVAGGLIAEDEHGMATVRDNMTDPLHAQKVFDFARAMLAAAQQVRMPTSGEPVQIRIGIHTGPVVSGVVGTRMPRFCLFGDTVNTASRMESTGEPGGIHASEATYSLLRGCASWNPTGGIQVKGKGLLQTYLHFPNTNPPGSAAGAGSNRPTSSGHRLQIQSHSQGQQQSQDQQVPFYVHQGQQGPTPAQGQGQMVSHQYYHLLERDSLTAAAARPAAAVTASLRPSVSSAGTGTGSVRSGTGSGAATPLRSPSSGVVLAPLDCSQRSSYAELPAAGAGGGAAAAEFATAAAAATVGDADAATAAAGPSGPVDSIDADNPTDPMTTCMDLITAAAVVVANATGSGSAPAAIATGGSGRAPRSASSAQHGPMNLFCDSDPSGDTGGLRPSFEGFPRPLQANSGDRSSTPPVTTRVGAVRTAAGRLLESALAVLNWEPEHGEAAAIAAAAAGGRVVMMGGFGGGGALRMLGGRASGGVGDGGGGAEVVVVDGSGSGGCGHLIEATPTSESG</sequence>
<name>A0A9W6FAA7_9CHLO</name>
<feature type="region of interest" description="Disordered" evidence="8">
    <location>
        <begin position="1668"/>
        <end position="1709"/>
    </location>
</feature>
<feature type="compositionally biased region" description="Polar residues" evidence="8">
    <location>
        <begin position="1933"/>
        <end position="1945"/>
    </location>
</feature>
<evidence type="ECO:0000259" key="9">
    <source>
        <dbReference type="PROSITE" id="PS50125"/>
    </source>
</evidence>
<proteinExistence type="inferred from homology"/>
<feature type="compositionally biased region" description="Low complexity" evidence="8">
    <location>
        <begin position="1755"/>
        <end position="1783"/>
    </location>
</feature>
<feature type="compositionally biased region" description="Low complexity" evidence="8">
    <location>
        <begin position="338"/>
        <end position="355"/>
    </location>
</feature>
<keyword evidence="2" id="KW-0812">Transmembrane</keyword>
<keyword evidence="3" id="KW-0547">Nucleotide-binding</keyword>
<reference evidence="10 11" key="1">
    <citation type="journal article" date="2023" name="Commun. Biol.">
        <title>Reorganization of the ancestral sex-determining regions during the evolution of trioecy in Pleodorina starrii.</title>
        <authorList>
            <person name="Takahashi K."/>
            <person name="Suzuki S."/>
            <person name="Kawai-Toyooka H."/>
            <person name="Yamamoto K."/>
            <person name="Hamaji T."/>
            <person name="Ootsuki R."/>
            <person name="Yamaguchi H."/>
            <person name="Kawachi M."/>
            <person name="Higashiyama T."/>
            <person name="Nozaki H."/>
        </authorList>
    </citation>
    <scope>NUCLEOTIDE SEQUENCE [LARGE SCALE GENOMIC DNA]</scope>
    <source>
        <strain evidence="10 11">NIES-4479</strain>
    </source>
</reference>
<dbReference type="GO" id="GO:0004383">
    <property type="term" value="F:guanylate cyclase activity"/>
    <property type="evidence" value="ECO:0007669"/>
    <property type="project" value="TreeGrafter"/>
</dbReference>
<dbReference type="Proteomes" id="UP001165080">
    <property type="component" value="Unassembled WGS sequence"/>
</dbReference>
<feature type="region of interest" description="Disordered" evidence="8">
    <location>
        <begin position="842"/>
        <end position="892"/>
    </location>
</feature>
<dbReference type="SMART" id="SM00044">
    <property type="entry name" value="CYCc"/>
    <property type="match status" value="1"/>
</dbReference>
<dbReference type="GO" id="GO:0005886">
    <property type="term" value="C:plasma membrane"/>
    <property type="evidence" value="ECO:0007669"/>
    <property type="project" value="TreeGrafter"/>
</dbReference>
<feature type="region of interest" description="Disordered" evidence="8">
    <location>
        <begin position="510"/>
        <end position="586"/>
    </location>
</feature>
<feature type="region of interest" description="Disordered" evidence="8">
    <location>
        <begin position="295"/>
        <end position="316"/>
    </location>
</feature>
<dbReference type="GO" id="GO:0035556">
    <property type="term" value="P:intracellular signal transduction"/>
    <property type="evidence" value="ECO:0007669"/>
    <property type="project" value="InterPro"/>
</dbReference>
<dbReference type="GO" id="GO:0001653">
    <property type="term" value="F:peptide receptor activity"/>
    <property type="evidence" value="ECO:0007669"/>
    <property type="project" value="TreeGrafter"/>
</dbReference>
<dbReference type="GO" id="GO:0000166">
    <property type="term" value="F:nucleotide binding"/>
    <property type="evidence" value="ECO:0007669"/>
    <property type="project" value="UniProtKB-KW"/>
</dbReference>
<dbReference type="PANTHER" id="PTHR11920:SF335">
    <property type="entry name" value="GUANYLATE CYCLASE"/>
    <property type="match status" value="1"/>
</dbReference>
<dbReference type="InterPro" id="IPR018297">
    <property type="entry name" value="A/G_cyclase_CS"/>
</dbReference>
<dbReference type="OrthoDB" id="10574275at2759"/>
<dbReference type="InterPro" id="IPR029787">
    <property type="entry name" value="Nucleotide_cyclase"/>
</dbReference>
<gene>
    <name evidence="10" type="primary">PLEST009965</name>
    <name evidence="10" type="ORF">PLESTB_001781800</name>
</gene>
<organism evidence="10 11">
    <name type="scientific">Pleodorina starrii</name>
    <dbReference type="NCBI Taxonomy" id="330485"/>
    <lineage>
        <taxon>Eukaryota</taxon>
        <taxon>Viridiplantae</taxon>
        <taxon>Chlorophyta</taxon>
        <taxon>core chlorophytes</taxon>
        <taxon>Chlorophyceae</taxon>
        <taxon>CS clade</taxon>
        <taxon>Chlamydomonadales</taxon>
        <taxon>Volvocaceae</taxon>
        <taxon>Pleodorina</taxon>
    </lineage>
</organism>
<comment type="caution">
    <text evidence="10">The sequence shown here is derived from an EMBL/GenBank/DDBJ whole genome shotgun (WGS) entry which is preliminary data.</text>
</comment>
<dbReference type="SUPFAM" id="SSF55073">
    <property type="entry name" value="Nucleotide cyclase"/>
    <property type="match status" value="1"/>
</dbReference>
<evidence type="ECO:0000313" key="11">
    <source>
        <dbReference type="Proteomes" id="UP001165080"/>
    </source>
</evidence>
<dbReference type="InterPro" id="IPR050401">
    <property type="entry name" value="Cyclic_nucleotide_synthase"/>
</dbReference>
<dbReference type="PROSITE" id="PS50125">
    <property type="entry name" value="GUANYLATE_CYCLASE_2"/>
    <property type="match status" value="1"/>
</dbReference>
<feature type="region of interest" description="Disordered" evidence="8">
    <location>
        <begin position="1886"/>
        <end position="1946"/>
    </location>
</feature>
<comment type="similarity">
    <text evidence="7">Belongs to the adenylyl cyclase class-4/guanylyl cyclase family.</text>
</comment>
<keyword evidence="11" id="KW-1185">Reference proteome</keyword>
<feature type="region of interest" description="Disordered" evidence="8">
    <location>
        <begin position="932"/>
        <end position="964"/>
    </location>
</feature>
<comment type="subcellular location">
    <subcellularLocation>
        <location evidence="1">Membrane</location>
    </subcellularLocation>
</comment>
<evidence type="ECO:0000256" key="7">
    <source>
        <dbReference type="RuleBase" id="RU000405"/>
    </source>
</evidence>
<feature type="region of interest" description="Disordered" evidence="8">
    <location>
        <begin position="1755"/>
        <end position="1791"/>
    </location>
</feature>
<feature type="region of interest" description="Disordered" evidence="8">
    <location>
        <begin position="219"/>
        <end position="238"/>
    </location>
</feature>
<accession>A0A9W6FAA7</accession>
<protein>
    <recommendedName>
        <fullName evidence="9">Guanylate cyclase domain-containing protein</fullName>
    </recommendedName>
</protein>
<feature type="region of interest" description="Disordered" evidence="8">
    <location>
        <begin position="1009"/>
        <end position="1069"/>
    </location>
</feature>
<dbReference type="EMBL" id="BRXU01000048">
    <property type="protein sequence ID" value="GLC61605.1"/>
    <property type="molecule type" value="Genomic_DNA"/>
</dbReference>
<feature type="compositionally biased region" description="Pro residues" evidence="8">
    <location>
        <begin position="1108"/>
        <end position="1122"/>
    </location>
</feature>
<dbReference type="GO" id="GO:0004016">
    <property type="term" value="F:adenylate cyclase activity"/>
    <property type="evidence" value="ECO:0007669"/>
    <property type="project" value="TreeGrafter"/>
</dbReference>
<feature type="compositionally biased region" description="Low complexity" evidence="8">
    <location>
        <begin position="1021"/>
        <end position="1043"/>
    </location>
</feature>
<dbReference type="PANTHER" id="PTHR11920">
    <property type="entry name" value="GUANYLYL CYCLASE"/>
    <property type="match status" value="1"/>
</dbReference>
<keyword evidence="6 7" id="KW-0456">Lyase</keyword>
<feature type="region of interest" description="Disordered" evidence="8">
    <location>
        <begin position="332"/>
        <end position="355"/>
    </location>
</feature>
<dbReference type="PROSITE" id="PS00452">
    <property type="entry name" value="GUANYLATE_CYCLASE_1"/>
    <property type="match status" value="1"/>
</dbReference>
<feature type="domain" description="Guanylate cyclase" evidence="9">
    <location>
        <begin position="1484"/>
        <end position="1625"/>
    </location>
</feature>
<dbReference type="CDD" id="cd07302">
    <property type="entry name" value="CHD"/>
    <property type="match status" value="1"/>
</dbReference>